<dbReference type="EMBL" id="FQZS01000004">
    <property type="protein sequence ID" value="SHI52648.1"/>
    <property type="molecule type" value="Genomic_DNA"/>
</dbReference>
<dbReference type="InterPro" id="IPR013785">
    <property type="entry name" value="Aldolase_TIM"/>
</dbReference>
<dbReference type="Gene3D" id="3.20.20.70">
    <property type="entry name" value="Aldolase class I"/>
    <property type="match status" value="1"/>
</dbReference>
<name>A0A1M6BVY6_9FIRM</name>
<accession>A0A1M6BVY6</accession>
<protein>
    <submittedName>
        <fullName evidence="5">FMN-dependent dehydrogenase</fullName>
    </submittedName>
</protein>
<dbReference type="OrthoDB" id="9770452at2"/>
<feature type="domain" description="FMN-dependent dehydrogenase" evidence="4">
    <location>
        <begin position="2"/>
        <end position="61"/>
    </location>
</feature>
<comment type="cofactor">
    <cofactor evidence="1">
        <name>FMN</name>
        <dbReference type="ChEBI" id="CHEBI:58210"/>
    </cofactor>
</comment>
<dbReference type="STRING" id="1122184.SAMN02745176_00553"/>
<evidence type="ECO:0000259" key="4">
    <source>
        <dbReference type="Pfam" id="PF01070"/>
    </source>
</evidence>
<dbReference type="SUPFAM" id="SSF51395">
    <property type="entry name" value="FMN-linked oxidoreductases"/>
    <property type="match status" value="1"/>
</dbReference>
<keyword evidence="2" id="KW-0285">Flavoprotein</keyword>
<dbReference type="InterPro" id="IPR000262">
    <property type="entry name" value="FMN-dep_DH"/>
</dbReference>
<keyword evidence="6" id="KW-1185">Reference proteome</keyword>
<dbReference type="PANTHER" id="PTHR10578">
    <property type="entry name" value="S -2-HYDROXY-ACID OXIDASE-RELATED"/>
    <property type="match status" value="1"/>
</dbReference>
<evidence type="ECO:0000256" key="3">
    <source>
        <dbReference type="ARBA" id="ARBA00022643"/>
    </source>
</evidence>
<keyword evidence="3" id="KW-0288">FMN</keyword>
<evidence type="ECO:0000313" key="5">
    <source>
        <dbReference type="EMBL" id="SHI52648.1"/>
    </source>
</evidence>
<dbReference type="GO" id="GO:0016491">
    <property type="term" value="F:oxidoreductase activity"/>
    <property type="evidence" value="ECO:0007669"/>
    <property type="project" value="InterPro"/>
</dbReference>
<proteinExistence type="predicted"/>
<sequence>MSGIDVFKMLALGADGVLIGRPYTVAAYGGGEEGVAFYTEKIGEELKQTMVMTGCNSISFLWRFLAINHKNK</sequence>
<evidence type="ECO:0000256" key="1">
    <source>
        <dbReference type="ARBA" id="ARBA00001917"/>
    </source>
</evidence>
<dbReference type="Proteomes" id="UP000184442">
    <property type="component" value="Unassembled WGS sequence"/>
</dbReference>
<evidence type="ECO:0000313" key="6">
    <source>
        <dbReference type="Proteomes" id="UP000184442"/>
    </source>
</evidence>
<gene>
    <name evidence="5" type="ORF">SAMN02745176_00553</name>
</gene>
<reference evidence="5 6" key="1">
    <citation type="submission" date="2016-11" db="EMBL/GenBank/DDBJ databases">
        <authorList>
            <person name="Jaros S."/>
            <person name="Januszkiewicz K."/>
            <person name="Wedrychowicz H."/>
        </authorList>
    </citation>
    <scope>NUCLEOTIDE SEQUENCE [LARGE SCALE GENOMIC DNA]</scope>
    <source>
        <strain evidence="5 6">DSM 19022</strain>
    </source>
</reference>
<dbReference type="AlphaFoldDB" id="A0A1M6BVY6"/>
<dbReference type="PANTHER" id="PTHR10578:SF107">
    <property type="entry name" value="2-HYDROXYACID OXIDASE 1"/>
    <property type="match status" value="1"/>
</dbReference>
<dbReference type="Pfam" id="PF01070">
    <property type="entry name" value="FMN_dh"/>
    <property type="match status" value="1"/>
</dbReference>
<organism evidence="5 6">
    <name type="scientific">Lutispora thermophila DSM 19022</name>
    <dbReference type="NCBI Taxonomy" id="1122184"/>
    <lineage>
        <taxon>Bacteria</taxon>
        <taxon>Bacillati</taxon>
        <taxon>Bacillota</taxon>
        <taxon>Clostridia</taxon>
        <taxon>Lutisporales</taxon>
        <taxon>Lutisporaceae</taxon>
        <taxon>Lutispora</taxon>
    </lineage>
</organism>
<evidence type="ECO:0000256" key="2">
    <source>
        <dbReference type="ARBA" id="ARBA00022630"/>
    </source>
</evidence>